<feature type="signal peptide" evidence="2">
    <location>
        <begin position="1"/>
        <end position="16"/>
    </location>
</feature>
<name>A0A6V7WBU1_MELEN</name>
<evidence type="ECO:0000256" key="1">
    <source>
        <dbReference type="SAM" id="MobiDB-lite"/>
    </source>
</evidence>
<feature type="compositionally biased region" description="Basic and acidic residues" evidence="1">
    <location>
        <begin position="255"/>
        <end position="285"/>
    </location>
</feature>
<comment type="caution">
    <text evidence="3">The sequence shown here is derived from an EMBL/GenBank/DDBJ whole genome shotgun (WGS) entry which is preliminary data.</text>
</comment>
<accession>A0A6V7WBU1</accession>
<dbReference type="AlphaFoldDB" id="A0A6V7WBU1"/>
<gene>
    <name evidence="3" type="ORF">MENT_LOCUS36697</name>
</gene>
<sequence>MLLFLLILFSLKFSNASFEIELKIDDDWKTDIVFQYLNLNKQIESIKLINEEIGVEYISGEYFVEENIFKFKNIPKNFLNLDKTEIASSSNSSNKEFNLNKIYFEIILNKYNGSEYKQVIKRRLDICERNGNKFNISILPNKIIQKLKENIPNNSNILNLNFKNEFEINKNEIKETNKSNKLIEELFKENEWKIYYLNLKNLNLLKNKENNLSDNEGDSNDFSWKGDEKIEGILEEINLFEGKIEDAQKIENKKEKKQLLQKITKENPNQKKKKLADIIKQEKKKSGISNKIKKKEKSEKKRKQNKYNEYNYGKKDFVPF</sequence>
<evidence type="ECO:0000313" key="4">
    <source>
        <dbReference type="Proteomes" id="UP000580250"/>
    </source>
</evidence>
<evidence type="ECO:0000313" key="3">
    <source>
        <dbReference type="EMBL" id="CAD2184351.1"/>
    </source>
</evidence>
<evidence type="ECO:0000256" key="2">
    <source>
        <dbReference type="SAM" id="SignalP"/>
    </source>
</evidence>
<keyword evidence="2" id="KW-0732">Signal</keyword>
<dbReference type="Proteomes" id="UP000580250">
    <property type="component" value="Unassembled WGS sequence"/>
</dbReference>
<organism evidence="3 4">
    <name type="scientific">Meloidogyne enterolobii</name>
    <name type="common">Root-knot nematode worm</name>
    <name type="synonym">Meloidogyne mayaguensis</name>
    <dbReference type="NCBI Taxonomy" id="390850"/>
    <lineage>
        <taxon>Eukaryota</taxon>
        <taxon>Metazoa</taxon>
        <taxon>Ecdysozoa</taxon>
        <taxon>Nematoda</taxon>
        <taxon>Chromadorea</taxon>
        <taxon>Rhabditida</taxon>
        <taxon>Tylenchina</taxon>
        <taxon>Tylenchomorpha</taxon>
        <taxon>Tylenchoidea</taxon>
        <taxon>Meloidogynidae</taxon>
        <taxon>Meloidogyninae</taxon>
        <taxon>Meloidogyne</taxon>
    </lineage>
</organism>
<feature type="region of interest" description="Disordered" evidence="1">
    <location>
        <begin position="255"/>
        <end position="320"/>
    </location>
</feature>
<proteinExistence type="predicted"/>
<feature type="chain" id="PRO_5027638434" evidence="2">
    <location>
        <begin position="17"/>
        <end position="320"/>
    </location>
</feature>
<dbReference type="EMBL" id="CAJEWN010000498">
    <property type="protein sequence ID" value="CAD2184351.1"/>
    <property type="molecule type" value="Genomic_DNA"/>
</dbReference>
<reference evidence="3 4" key="1">
    <citation type="submission" date="2020-08" db="EMBL/GenBank/DDBJ databases">
        <authorList>
            <person name="Koutsovoulos G."/>
            <person name="Danchin GJ E."/>
        </authorList>
    </citation>
    <scope>NUCLEOTIDE SEQUENCE [LARGE SCALE GENOMIC DNA]</scope>
</reference>
<feature type="compositionally biased region" description="Basic residues" evidence="1">
    <location>
        <begin position="291"/>
        <end position="305"/>
    </location>
</feature>
<protein>
    <submittedName>
        <fullName evidence="3">Uncharacterized protein</fullName>
    </submittedName>
</protein>